<dbReference type="OrthoDB" id="6770063at2759"/>
<dbReference type="SMART" id="SM00458">
    <property type="entry name" value="RICIN"/>
    <property type="match status" value="1"/>
</dbReference>
<comment type="caution">
    <text evidence="3">The sequence shown here is derived from an EMBL/GenBank/DDBJ whole genome shotgun (WGS) entry which is preliminary data.</text>
</comment>
<name>A0A8H5EUH8_9AGAR</name>
<evidence type="ECO:0000313" key="3">
    <source>
        <dbReference type="EMBL" id="KAF5312869.1"/>
    </source>
</evidence>
<keyword evidence="1" id="KW-0732">Signal</keyword>
<sequence length="303" mass="33520">MRYLALLALLPLVSADRIFNLINNCPIPIDIYVNGANVGRVKSGERIEKQYNENFSGFIYTDANGGNKDGSGTVRAGFFSERGYYYLVHDPKWINIGVGISIIEHEETAGMCVPVRCEFGACTSKQSFDQPPTAFPPLQNSAPQQPLYKCPWASTGYGVTFCPSGQIPNLIKGGRTIQPVKSNKKCLDVRGAKFANGTPVQIYDCNGTQAQKWEIVRGQQQIRVTGTNFCLDAGSSPKSGTGMKIWQCYDNLPAQQWDYLSDDTIRLHNKGQCLDLTDGLLTNGKQAQIWTCTNNNQNQVWKS</sequence>
<reference evidence="3 4" key="1">
    <citation type="journal article" date="2020" name="ISME J.">
        <title>Uncovering the hidden diversity of litter-decomposition mechanisms in mushroom-forming fungi.</title>
        <authorList>
            <person name="Floudas D."/>
            <person name="Bentzer J."/>
            <person name="Ahren D."/>
            <person name="Johansson T."/>
            <person name="Persson P."/>
            <person name="Tunlid A."/>
        </authorList>
    </citation>
    <scope>NUCLEOTIDE SEQUENCE [LARGE SCALE GENOMIC DNA]</scope>
    <source>
        <strain evidence="3 4">CBS 101986</strain>
    </source>
</reference>
<feature type="domain" description="Ricin B lectin" evidence="2">
    <location>
        <begin position="172"/>
        <end position="302"/>
    </location>
</feature>
<dbReference type="EMBL" id="JAACJJ010000056">
    <property type="protein sequence ID" value="KAF5312869.1"/>
    <property type="molecule type" value="Genomic_DNA"/>
</dbReference>
<gene>
    <name evidence="3" type="ORF">D9619_002383</name>
</gene>
<evidence type="ECO:0000259" key="2">
    <source>
        <dbReference type="SMART" id="SM00458"/>
    </source>
</evidence>
<evidence type="ECO:0000313" key="4">
    <source>
        <dbReference type="Proteomes" id="UP000567179"/>
    </source>
</evidence>
<dbReference type="Pfam" id="PF00652">
    <property type="entry name" value="Ricin_B_lectin"/>
    <property type="match status" value="1"/>
</dbReference>
<dbReference type="AlphaFoldDB" id="A0A8H5EUH8"/>
<feature type="signal peptide" evidence="1">
    <location>
        <begin position="1"/>
        <end position="15"/>
    </location>
</feature>
<dbReference type="PROSITE" id="PS50231">
    <property type="entry name" value="RICIN_B_LECTIN"/>
    <property type="match status" value="1"/>
</dbReference>
<accession>A0A8H5EUH8</accession>
<feature type="chain" id="PRO_5034225727" description="Ricin B lectin domain-containing protein" evidence="1">
    <location>
        <begin position="16"/>
        <end position="303"/>
    </location>
</feature>
<keyword evidence="4" id="KW-1185">Reference proteome</keyword>
<organism evidence="3 4">
    <name type="scientific">Psilocybe cf. subviscida</name>
    <dbReference type="NCBI Taxonomy" id="2480587"/>
    <lineage>
        <taxon>Eukaryota</taxon>
        <taxon>Fungi</taxon>
        <taxon>Dikarya</taxon>
        <taxon>Basidiomycota</taxon>
        <taxon>Agaricomycotina</taxon>
        <taxon>Agaricomycetes</taxon>
        <taxon>Agaricomycetidae</taxon>
        <taxon>Agaricales</taxon>
        <taxon>Agaricineae</taxon>
        <taxon>Strophariaceae</taxon>
        <taxon>Psilocybe</taxon>
    </lineage>
</organism>
<dbReference type="Gene3D" id="2.80.10.50">
    <property type="match status" value="2"/>
</dbReference>
<dbReference type="InterPro" id="IPR000772">
    <property type="entry name" value="Ricin_B_lectin"/>
</dbReference>
<protein>
    <recommendedName>
        <fullName evidence="2">Ricin B lectin domain-containing protein</fullName>
    </recommendedName>
</protein>
<dbReference type="SUPFAM" id="SSF50370">
    <property type="entry name" value="Ricin B-like lectins"/>
    <property type="match status" value="1"/>
</dbReference>
<evidence type="ECO:0000256" key="1">
    <source>
        <dbReference type="SAM" id="SignalP"/>
    </source>
</evidence>
<dbReference type="InterPro" id="IPR035992">
    <property type="entry name" value="Ricin_B-like_lectins"/>
</dbReference>
<proteinExistence type="predicted"/>
<dbReference type="Proteomes" id="UP000567179">
    <property type="component" value="Unassembled WGS sequence"/>
</dbReference>